<evidence type="ECO:0000313" key="2">
    <source>
        <dbReference type="EMBL" id="KAI2660638.1"/>
    </source>
</evidence>
<sequence>MLSASVYLVSVIVVIQMASYTAFRRTKPTQVLFSAESHLAGYVLLICLFFMLQMPTVIIQASNVTNASFLLCSVTDSFAFICNLVKRYSFWFTVGI</sequence>
<evidence type="ECO:0000256" key="1">
    <source>
        <dbReference type="SAM" id="Phobius"/>
    </source>
</evidence>
<protein>
    <submittedName>
        <fullName evidence="2">Small ribosomal subunit biogenesis GTPase RsgA</fullName>
    </submittedName>
</protein>
<name>A0ABQ8MCS4_LABRO</name>
<proteinExistence type="predicted"/>
<keyword evidence="1" id="KW-1133">Transmembrane helix</keyword>
<gene>
    <name evidence="2" type="ORF">H4Q32_008261</name>
</gene>
<feature type="transmembrane region" description="Helical" evidence="1">
    <location>
        <begin position="6"/>
        <end position="23"/>
    </location>
</feature>
<keyword evidence="3" id="KW-1185">Reference proteome</keyword>
<accession>A0ABQ8MCS4</accession>
<organism evidence="2 3">
    <name type="scientific">Labeo rohita</name>
    <name type="common">Indian major carp</name>
    <name type="synonym">Cyprinus rohita</name>
    <dbReference type="NCBI Taxonomy" id="84645"/>
    <lineage>
        <taxon>Eukaryota</taxon>
        <taxon>Metazoa</taxon>
        <taxon>Chordata</taxon>
        <taxon>Craniata</taxon>
        <taxon>Vertebrata</taxon>
        <taxon>Euteleostomi</taxon>
        <taxon>Actinopterygii</taxon>
        <taxon>Neopterygii</taxon>
        <taxon>Teleostei</taxon>
        <taxon>Ostariophysi</taxon>
        <taxon>Cypriniformes</taxon>
        <taxon>Cyprinidae</taxon>
        <taxon>Labeoninae</taxon>
        <taxon>Labeonini</taxon>
        <taxon>Labeo</taxon>
    </lineage>
</organism>
<dbReference type="EMBL" id="JACTAM010000009">
    <property type="protein sequence ID" value="KAI2660638.1"/>
    <property type="molecule type" value="Genomic_DNA"/>
</dbReference>
<dbReference type="Proteomes" id="UP000830375">
    <property type="component" value="Unassembled WGS sequence"/>
</dbReference>
<keyword evidence="1" id="KW-0472">Membrane</keyword>
<evidence type="ECO:0000313" key="3">
    <source>
        <dbReference type="Proteomes" id="UP000830375"/>
    </source>
</evidence>
<keyword evidence="1" id="KW-0812">Transmembrane</keyword>
<comment type="caution">
    <text evidence="2">The sequence shown here is derived from an EMBL/GenBank/DDBJ whole genome shotgun (WGS) entry which is preliminary data.</text>
</comment>
<feature type="transmembrane region" description="Helical" evidence="1">
    <location>
        <begin position="39"/>
        <end position="61"/>
    </location>
</feature>
<reference evidence="2 3" key="1">
    <citation type="submission" date="2022-01" db="EMBL/GenBank/DDBJ databases">
        <title>A high-quality chromosome-level genome assembly of rohu carp, Labeo rohita.</title>
        <authorList>
            <person name="Arick M.A. II"/>
            <person name="Hsu C.-Y."/>
            <person name="Magbanua Z."/>
            <person name="Pechanova O."/>
            <person name="Grover C."/>
            <person name="Miller E."/>
            <person name="Thrash A."/>
            <person name="Ezzel L."/>
            <person name="Alam S."/>
            <person name="Benzie J."/>
            <person name="Hamilton M."/>
            <person name="Karsi A."/>
            <person name="Lawrence M.L."/>
            <person name="Peterson D.G."/>
        </authorList>
    </citation>
    <scope>NUCLEOTIDE SEQUENCE [LARGE SCALE GENOMIC DNA]</scope>
    <source>
        <strain evidence="3">BAU-BD-2019</strain>
        <tissue evidence="2">Blood</tissue>
    </source>
</reference>